<evidence type="ECO:0000256" key="2">
    <source>
        <dbReference type="ARBA" id="ARBA00009387"/>
    </source>
</evidence>
<dbReference type="PANTHER" id="PTHR37423:SF2">
    <property type="entry name" value="MEMBRANE-BOUND LYTIC MUREIN TRANSGLYCOSYLASE C"/>
    <property type="match status" value="1"/>
</dbReference>
<comment type="similarity">
    <text evidence="2">Belongs to the virb1 family.</text>
</comment>
<evidence type="ECO:0000313" key="5">
    <source>
        <dbReference type="EMBL" id="PRZ50334.1"/>
    </source>
</evidence>
<keyword evidence="3" id="KW-0732">Signal</keyword>
<reference evidence="5 6" key="1">
    <citation type="submission" date="2018-03" db="EMBL/GenBank/DDBJ databases">
        <title>Genomic Encyclopedia of Archaeal and Bacterial Type Strains, Phase II (KMG-II): from individual species to whole genera.</title>
        <authorList>
            <person name="Goeker M."/>
        </authorList>
    </citation>
    <scope>NUCLEOTIDE SEQUENCE [LARGE SCALE GENOMIC DNA]</scope>
    <source>
        <strain evidence="5 6">DSM 25328</strain>
    </source>
</reference>
<evidence type="ECO:0000313" key="6">
    <source>
        <dbReference type="Proteomes" id="UP000237718"/>
    </source>
</evidence>
<dbReference type="GO" id="GO:0016020">
    <property type="term" value="C:membrane"/>
    <property type="evidence" value="ECO:0007669"/>
    <property type="project" value="InterPro"/>
</dbReference>
<evidence type="ECO:0000259" key="4">
    <source>
        <dbReference type="Pfam" id="PF01464"/>
    </source>
</evidence>
<accession>A0A2T1AP36</accession>
<dbReference type="AlphaFoldDB" id="A0A2T1AP36"/>
<dbReference type="GO" id="GO:0008933">
    <property type="term" value="F:peptidoglycan lytic transglycosylase activity"/>
    <property type="evidence" value="ECO:0007669"/>
    <property type="project" value="InterPro"/>
</dbReference>
<organism evidence="5 6">
    <name type="scientific">Tritonibacter scottomollicae</name>
    <name type="common">Epibacterium scottomollicae</name>
    <dbReference type="NCBI Taxonomy" id="483013"/>
    <lineage>
        <taxon>Bacteria</taxon>
        <taxon>Pseudomonadati</taxon>
        <taxon>Pseudomonadota</taxon>
        <taxon>Alphaproteobacteria</taxon>
        <taxon>Rhodobacterales</taxon>
        <taxon>Paracoccaceae</taxon>
        <taxon>Tritonibacter</taxon>
    </lineage>
</organism>
<dbReference type="InterPro" id="IPR008258">
    <property type="entry name" value="Transglycosylase_SLT_dom_1"/>
</dbReference>
<name>A0A2T1AP36_TRISK</name>
<evidence type="ECO:0000256" key="1">
    <source>
        <dbReference type="ARBA" id="ARBA00007734"/>
    </source>
</evidence>
<dbReference type="InterPro" id="IPR000189">
    <property type="entry name" value="Transglyc_AS"/>
</dbReference>
<dbReference type="GO" id="GO:0000270">
    <property type="term" value="P:peptidoglycan metabolic process"/>
    <property type="evidence" value="ECO:0007669"/>
    <property type="project" value="InterPro"/>
</dbReference>
<feature type="domain" description="Transglycosylase SLT" evidence="4">
    <location>
        <begin position="169"/>
        <end position="257"/>
    </location>
</feature>
<gene>
    <name evidence="5" type="ORF">CLV89_101554</name>
</gene>
<proteinExistence type="inferred from homology"/>
<dbReference type="Gene3D" id="1.10.530.10">
    <property type="match status" value="1"/>
</dbReference>
<feature type="signal peptide" evidence="3">
    <location>
        <begin position="1"/>
        <end position="49"/>
    </location>
</feature>
<dbReference type="Proteomes" id="UP000237718">
    <property type="component" value="Unassembled WGS sequence"/>
</dbReference>
<dbReference type="InterPro" id="IPR023346">
    <property type="entry name" value="Lysozyme-like_dom_sf"/>
</dbReference>
<dbReference type="SUPFAM" id="SSF53955">
    <property type="entry name" value="Lysozyme-like"/>
    <property type="match status" value="1"/>
</dbReference>
<comment type="similarity">
    <text evidence="1">Belongs to the transglycosylase Slt family.</text>
</comment>
<dbReference type="EMBL" id="PVUF01000001">
    <property type="protein sequence ID" value="PRZ50334.1"/>
    <property type="molecule type" value="Genomic_DNA"/>
</dbReference>
<feature type="chain" id="PRO_5015499913" evidence="3">
    <location>
        <begin position="50"/>
        <end position="300"/>
    </location>
</feature>
<evidence type="ECO:0000256" key="3">
    <source>
        <dbReference type="SAM" id="SignalP"/>
    </source>
</evidence>
<sequence>MAQFPTVRLDFWSALAQDSLKSEQKTNGRNMKRVLAACCGLLVASAVCAQEAAQPVPFADFEAKRVRPPTAGTQKRITVQIDPEAEPAADVSVAAAPDGSLAPAAKAARFAWFWDEVGTDLAGASPGRLQDGLGVLEGRVEVPAPRLQDLQDMIADYGVTLLTSTIGTDVSPALVLAVMAVESGGKADAVSRVGAQGLMQLMPDTATQFGVSDAFDAQQNILGGVKFLDVLMQEFSGDPVLVLAGYNAGAGAVREHGGVPPYAETRDYVPKVLAAYRVTRNLCTTPPIMVSDGCVFQSMN</sequence>
<dbReference type="CDD" id="cd00254">
    <property type="entry name" value="LT-like"/>
    <property type="match status" value="1"/>
</dbReference>
<dbReference type="PROSITE" id="PS00922">
    <property type="entry name" value="TRANSGLYCOSYLASE"/>
    <property type="match status" value="1"/>
</dbReference>
<protein>
    <submittedName>
        <fullName evidence="5">Transglycosylase-like protein with SLT domain</fullName>
    </submittedName>
</protein>
<dbReference type="PANTHER" id="PTHR37423">
    <property type="entry name" value="SOLUBLE LYTIC MUREIN TRANSGLYCOSYLASE-RELATED"/>
    <property type="match status" value="1"/>
</dbReference>
<dbReference type="Pfam" id="PF01464">
    <property type="entry name" value="SLT"/>
    <property type="match status" value="1"/>
</dbReference>
<comment type="caution">
    <text evidence="5">The sequence shown here is derived from an EMBL/GenBank/DDBJ whole genome shotgun (WGS) entry which is preliminary data.</text>
</comment>